<dbReference type="Proteomes" id="UP000199200">
    <property type="component" value="Unassembled WGS sequence"/>
</dbReference>
<dbReference type="InterPro" id="IPR017946">
    <property type="entry name" value="PLC-like_Pdiesterase_TIM-brl"/>
</dbReference>
<proteinExistence type="predicted"/>
<evidence type="ECO:0000313" key="4">
    <source>
        <dbReference type="Proteomes" id="UP000199200"/>
    </source>
</evidence>
<dbReference type="PANTHER" id="PTHR46211:SF7">
    <property type="entry name" value="GLYCEROPHOSPHODIESTER PHOSPHODIESTERASE"/>
    <property type="match status" value="1"/>
</dbReference>
<feature type="chain" id="PRO_5038533669" evidence="1">
    <location>
        <begin position="18"/>
        <end position="302"/>
    </location>
</feature>
<keyword evidence="1" id="KW-0732">Signal</keyword>
<feature type="signal peptide" evidence="1">
    <location>
        <begin position="1"/>
        <end position="17"/>
    </location>
</feature>
<dbReference type="PANTHER" id="PTHR46211">
    <property type="entry name" value="GLYCEROPHOSPHORYL DIESTER PHOSPHODIESTERASE"/>
    <property type="match status" value="1"/>
</dbReference>
<dbReference type="EMBL" id="FNZF01000001">
    <property type="protein sequence ID" value="SEI81055.1"/>
    <property type="molecule type" value="Genomic_DNA"/>
</dbReference>
<accession>A0A1H6TXV9</accession>
<feature type="domain" description="GP-PDE" evidence="2">
    <location>
        <begin position="45"/>
        <end position="299"/>
    </location>
</feature>
<dbReference type="RefSeq" id="WP_177168234.1">
    <property type="nucleotide sequence ID" value="NZ_FNZF01000001.1"/>
</dbReference>
<name>A0A1H6TXV9_9BACL</name>
<dbReference type="AlphaFoldDB" id="A0A1H6TXV9"/>
<dbReference type="PROSITE" id="PS51257">
    <property type="entry name" value="PROKAR_LIPOPROTEIN"/>
    <property type="match status" value="1"/>
</dbReference>
<dbReference type="SUPFAM" id="SSF51695">
    <property type="entry name" value="PLC-like phosphodiesterases"/>
    <property type="match status" value="1"/>
</dbReference>
<dbReference type="Pfam" id="PF03009">
    <property type="entry name" value="GDPD"/>
    <property type="match status" value="1"/>
</dbReference>
<organism evidence="3 4">
    <name type="scientific">Bhargavaea ginsengi</name>
    <dbReference type="NCBI Taxonomy" id="426757"/>
    <lineage>
        <taxon>Bacteria</taxon>
        <taxon>Bacillati</taxon>
        <taxon>Bacillota</taxon>
        <taxon>Bacilli</taxon>
        <taxon>Bacillales</taxon>
        <taxon>Caryophanaceae</taxon>
        <taxon>Bhargavaea</taxon>
    </lineage>
</organism>
<protein>
    <submittedName>
        <fullName evidence="3">Glycerophosphoryl diester phosphodiesterase</fullName>
    </submittedName>
</protein>
<sequence>MKRPLLYLLWMCLLAAASCSPEEERIPAAGYAQQEKPAALPEDRFLTIAHRGASAYLPEHTLPAYALAVEMGADYIELDLRMTKDGRLAVIHDNDLERIGGTRGQVSDKTMDELRNLSPGPAFNEENPELAQTSYEQLSIPELRDVLIRFGTAVNYYIELKAPPEGGGMEEAVIGELERYGITEKSGQHDLPPVILQSFSEKSLVRLHKMRPEIPLIQLYSFKENADLSTEDLKYLQSYASGIGIPAASAHAGFIEKVEGWELDVHVFTVNEEQDILRLIRMGADGVFTDRPDVAGRISSSE</sequence>
<dbReference type="InterPro" id="IPR030395">
    <property type="entry name" value="GP_PDE_dom"/>
</dbReference>
<dbReference type="GO" id="GO:0008081">
    <property type="term" value="F:phosphoric diester hydrolase activity"/>
    <property type="evidence" value="ECO:0007669"/>
    <property type="project" value="InterPro"/>
</dbReference>
<dbReference type="GO" id="GO:0006629">
    <property type="term" value="P:lipid metabolic process"/>
    <property type="evidence" value="ECO:0007669"/>
    <property type="project" value="InterPro"/>
</dbReference>
<dbReference type="STRING" id="426757.SAMN04488127_0524"/>
<evidence type="ECO:0000313" key="3">
    <source>
        <dbReference type="EMBL" id="SEI81055.1"/>
    </source>
</evidence>
<keyword evidence="4" id="KW-1185">Reference proteome</keyword>
<evidence type="ECO:0000259" key="2">
    <source>
        <dbReference type="PROSITE" id="PS51704"/>
    </source>
</evidence>
<dbReference type="Gene3D" id="3.20.20.190">
    <property type="entry name" value="Phosphatidylinositol (PI) phosphodiesterase"/>
    <property type="match status" value="1"/>
</dbReference>
<gene>
    <name evidence="3" type="ORF">SAMN04488127_0524</name>
</gene>
<reference evidence="4" key="1">
    <citation type="submission" date="2016-10" db="EMBL/GenBank/DDBJ databases">
        <authorList>
            <person name="Varghese N."/>
            <person name="Submissions S."/>
        </authorList>
    </citation>
    <scope>NUCLEOTIDE SEQUENCE [LARGE SCALE GENOMIC DNA]</scope>
    <source>
        <strain evidence="4">CGMCC 1.6763</strain>
    </source>
</reference>
<dbReference type="PROSITE" id="PS51704">
    <property type="entry name" value="GP_PDE"/>
    <property type="match status" value="1"/>
</dbReference>
<evidence type="ECO:0000256" key="1">
    <source>
        <dbReference type="SAM" id="SignalP"/>
    </source>
</evidence>